<protein>
    <submittedName>
        <fullName evidence="1">Uncharacterized protein</fullName>
    </submittedName>
</protein>
<evidence type="ECO:0000313" key="1">
    <source>
        <dbReference type="EMBL" id="CRY97785.1"/>
    </source>
</evidence>
<accession>A0A0H5Q8Q5</accession>
<reference evidence="1" key="1">
    <citation type="submission" date="2015-06" db="EMBL/GenBank/DDBJ databases">
        <authorList>
            <person name="Joergensen T."/>
        </authorList>
    </citation>
    <scope>NUCLEOTIDE SEQUENCE</scope>
    <source>
        <strain evidence="1">RGFK1740</strain>
    </source>
</reference>
<dbReference type="EMBL" id="LN854242">
    <property type="protein sequence ID" value="CRY97785.1"/>
    <property type="molecule type" value="Genomic_DNA"/>
</dbReference>
<reference evidence="1" key="2">
    <citation type="submission" date="2015-07" db="EMBL/GenBank/DDBJ databases">
        <title>Plasmids, circular viruses and viroids from rat gut.</title>
        <authorList>
            <person name="Jorgensen T.J."/>
            <person name="Hansen M.A."/>
            <person name="Xu Z."/>
            <person name="Tabak M.A."/>
            <person name="Sorensen S.J."/>
            <person name="Hansen L.H."/>
        </authorList>
    </citation>
    <scope>NUCLEOTIDE SEQUENCE</scope>
    <source>
        <strain evidence="1">RGFK1740</strain>
    </source>
</reference>
<organism evidence="1">
    <name type="scientific">uncultured prokaryote</name>
    <dbReference type="NCBI Taxonomy" id="198431"/>
    <lineage>
        <taxon>unclassified sequences</taxon>
        <taxon>environmental samples</taxon>
    </lineage>
</organism>
<proteinExistence type="predicted"/>
<sequence>MAIVAVNWRAGSNTATNVLGINPGENGPITTLNEILDALVGTIKKRVCDAWEIDSLVMSGEQPVAISGSDVNGLSDDCSTANVSYLIHKTPQDGRRGRMFLPGVSEGAIGISGDLSSGTVTAMNSECTNFLDALDVAGISLVVRPELVTISKVDFMTVDSRVATQRRRLRR</sequence>
<dbReference type="AlphaFoldDB" id="A0A0H5Q8Q5"/>
<name>A0A0H5Q8Q5_9ZZZZ</name>